<accession>A0ABN5MB28</accession>
<evidence type="ECO:0000256" key="1">
    <source>
        <dbReference type="ARBA" id="ARBA00004141"/>
    </source>
</evidence>
<proteinExistence type="predicted"/>
<keyword evidence="3 6" id="KW-1133">Transmembrane helix</keyword>
<dbReference type="Gene3D" id="1.10.3720.10">
    <property type="entry name" value="MetI-like"/>
    <property type="match status" value="1"/>
</dbReference>
<dbReference type="InterPro" id="IPR035906">
    <property type="entry name" value="MetI-like_sf"/>
</dbReference>
<evidence type="ECO:0000256" key="4">
    <source>
        <dbReference type="ARBA" id="ARBA00023136"/>
    </source>
</evidence>
<feature type="transmembrane region" description="Helical" evidence="6">
    <location>
        <begin position="71"/>
        <end position="89"/>
    </location>
</feature>
<gene>
    <name evidence="7" type="ORF">DPM13_16480</name>
</gene>
<evidence type="ECO:0000256" key="3">
    <source>
        <dbReference type="ARBA" id="ARBA00022989"/>
    </source>
</evidence>
<feature type="transmembrane region" description="Helical" evidence="6">
    <location>
        <begin position="37"/>
        <end position="59"/>
    </location>
</feature>
<keyword evidence="8" id="KW-1185">Reference proteome</keyword>
<evidence type="ECO:0000313" key="7">
    <source>
        <dbReference type="EMBL" id="AWX94011.1"/>
    </source>
</evidence>
<comment type="subcellular location">
    <subcellularLocation>
        <location evidence="1">Membrane</location>
        <topology evidence="1">Multi-pass membrane protein</topology>
    </subcellularLocation>
</comment>
<evidence type="ECO:0008006" key="9">
    <source>
        <dbReference type="Google" id="ProtNLM"/>
    </source>
</evidence>
<feature type="compositionally biased region" description="Basic residues" evidence="5">
    <location>
        <begin position="89"/>
        <end position="106"/>
    </location>
</feature>
<name>A0ABN5MB28_9RHOB</name>
<protein>
    <recommendedName>
        <fullName evidence="9">ABC transmembrane type-1 domain-containing protein</fullName>
    </recommendedName>
</protein>
<evidence type="ECO:0000256" key="2">
    <source>
        <dbReference type="ARBA" id="ARBA00022692"/>
    </source>
</evidence>
<feature type="region of interest" description="Disordered" evidence="5">
    <location>
        <begin position="88"/>
        <end position="126"/>
    </location>
</feature>
<keyword evidence="4 6" id="KW-0472">Membrane</keyword>
<evidence type="ECO:0000256" key="6">
    <source>
        <dbReference type="SAM" id="Phobius"/>
    </source>
</evidence>
<sequence>MIGPQTWLRFSSATISLDLLTLDHYRTIWHLPDVRSATLNTFVLAVLSGAACVVIGFLISFLEVRRAGRGARLLAMLAVLAAVIAGGPARRRRRRARQSSRRRQRRPGMSDGFSTVPAREAATAAQ</sequence>
<organism evidence="7 8">
    <name type="scientific">Paracoccus mutanolyticus</name>
    <dbReference type="NCBI Taxonomy" id="1499308"/>
    <lineage>
        <taxon>Bacteria</taxon>
        <taxon>Pseudomonadati</taxon>
        <taxon>Pseudomonadota</taxon>
        <taxon>Alphaproteobacteria</taxon>
        <taxon>Rhodobacterales</taxon>
        <taxon>Paracoccaceae</taxon>
        <taxon>Paracoccus</taxon>
    </lineage>
</organism>
<reference evidence="7 8" key="1">
    <citation type="submission" date="2018-06" db="EMBL/GenBank/DDBJ databases">
        <title>Complete genome sequence of Paracoccus mutanolyticus strain RSP-02 isolated from cellulosic waste.</title>
        <authorList>
            <person name="Amrutha R.N."/>
            <person name="Shrivastav A."/>
            <person name="Buddana S.K."/>
            <person name="Deshpande U."/>
            <person name="Prakasham R.S."/>
        </authorList>
    </citation>
    <scope>NUCLEOTIDE SEQUENCE [LARGE SCALE GENOMIC DNA]</scope>
    <source>
        <strain evidence="7 8">RSP-02</strain>
    </source>
</reference>
<keyword evidence="2 6" id="KW-0812">Transmembrane</keyword>
<evidence type="ECO:0000256" key="5">
    <source>
        <dbReference type="SAM" id="MobiDB-lite"/>
    </source>
</evidence>
<dbReference type="SUPFAM" id="SSF161098">
    <property type="entry name" value="MetI-like"/>
    <property type="match status" value="1"/>
</dbReference>
<dbReference type="EMBL" id="CP030239">
    <property type="protein sequence ID" value="AWX94011.1"/>
    <property type="molecule type" value="Genomic_DNA"/>
</dbReference>
<evidence type="ECO:0000313" key="8">
    <source>
        <dbReference type="Proteomes" id="UP000249922"/>
    </source>
</evidence>
<dbReference type="Proteomes" id="UP000249922">
    <property type="component" value="Chromosome"/>
</dbReference>